<sequence>MSTTPENSPKPQQTTPTNDGQNEENAQKESKTPVCPLPHETPAAVRNRRHVQAELHVGSPSDNMLSPCTSKLFGKKKAVSGPTAILRNKQQSSIPFKVDDE</sequence>
<gene>
    <name evidence="2" type="ORF">CBOVIS_LOCUS11226</name>
</gene>
<name>A0A8S1FD11_9PELO</name>
<evidence type="ECO:0000313" key="2">
    <source>
        <dbReference type="EMBL" id="CAB3409592.1"/>
    </source>
</evidence>
<dbReference type="OrthoDB" id="5822328at2759"/>
<proteinExistence type="predicted"/>
<protein>
    <submittedName>
        <fullName evidence="2">Uncharacterized protein</fullName>
    </submittedName>
</protein>
<accession>A0A8S1FD11</accession>
<organism evidence="2 3">
    <name type="scientific">Caenorhabditis bovis</name>
    <dbReference type="NCBI Taxonomy" id="2654633"/>
    <lineage>
        <taxon>Eukaryota</taxon>
        <taxon>Metazoa</taxon>
        <taxon>Ecdysozoa</taxon>
        <taxon>Nematoda</taxon>
        <taxon>Chromadorea</taxon>
        <taxon>Rhabditida</taxon>
        <taxon>Rhabditina</taxon>
        <taxon>Rhabditomorpha</taxon>
        <taxon>Rhabditoidea</taxon>
        <taxon>Rhabditidae</taxon>
        <taxon>Peloderinae</taxon>
        <taxon>Caenorhabditis</taxon>
    </lineage>
</organism>
<dbReference type="EMBL" id="CADEPM010000008">
    <property type="protein sequence ID" value="CAB3409592.1"/>
    <property type="molecule type" value="Genomic_DNA"/>
</dbReference>
<evidence type="ECO:0000256" key="1">
    <source>
        <dbReference type="SAM" id="MobiDB-lite"/>
    </source>
</evidence>
<dbReference type="InterPro" id="IPR007727">
    <property type="entry name" value="Spo12"/>
</dbReference>
<dbReference type="Pfam" id="PF05032">
    <property type="entry name" value="Spo12"/>
    <property type="match status" value="1"/>
</dbReference>
<reference evidence="2 3" key="1">
    <citation type="submission" date="2020-04" db="EMBL/GenBank/DDBJ databases">
        <authorList>
            <person name="Laetsch R D."/>
            <person name="Stevens L."/>
            <person name="Kumar S."/>
            <person name="Blaxter L. M."/>
        </authorList>
    </citation>
    <scope>NUCLEOTIDE SEQUENCE [LARGE SCALE GENOMIC DNA]</scope>
</reference>
<keyword evidence="3" id="KW-1185">Reference proteome</keyword>
<feature type="compositionally biased region" description="Polar residues" evidence="1">
    <location>
        <begin position="1"/>
        <end position="24"/>
    </location>
</feature>
<dbReference type="AlphaFoldDB" id="A0A8S1FD11"/>
<comment type="caution">
    <text evidence="2">The sequence shown here is derived from an EMBL/GenBank/DDBJ whole genome shotgun (WGS) entry which is preliminary data.</text>
</comment>
<feature type="region of interest" description="Disordered" evidence="1">
    <location>
        <begin position="1"/>
        <end position="43"/>
    </location>
</feature>
<evidence type="ECO:0000313" key="3">
    <source>
        <dbReference type="Proteomes" id="UP000494206"/>
    </source>
</evidence>
<dbReference type="Proteomes" id="UP000494206">
    <property type="component" value="Unassembled WGS sequence"/>
</dbReference>